<dbReference type="Proteomes" id="UP000057389">
    <property type="component" value="Unassembled WGS sequence"/>
</dbReference>
<keyword evidence="3" id="KW-0804">Transcription</keyword>
<dbReference type="FunFam" id="1.10.10.10:FF:000153">
    <property type="entry name" value="LuxR family transcriptional regulator"/>
    <property type="match status" value="1"/>
</dbReference>
<dbReference type="InterPro" id="IPR036388">
    <property type="entry name" value="WH-like_DNA-bd_sf"/>
</dbReference>
<comment type="caution">
    <text evidence="5">The sequence shown here is derived from an EMBL/GenBank/DDBJ whole genome shotgun (WGS) entry which is preliminary data.</text>
</comment>
<dbReference type="AlphaFoldDB" id="A0A109DB38"/>
<dbReference type="InterPro" id="IPR049151">
    <property type="entry name" value="CsgD-like_REC"/>
</dbReference>
<dbReference type="Pfam" id="PF00196">
    <property type="entry name" value="GerE"/>
    <property type="match status" value="1"/>
</dbReference>
<dbReference type="Gene3D" id="1.10.10.10">
    <property type="entry name" value="Winged helix-like DNA-binding domain superfamily/Winged helix DNA-binding domain"/>
    <property type="match status" value="1"/>
</dbReference>
<keyword evidence="1" id="KW-0805">Transcription regulation</keyword>
<dbReference type="CDD" id="cd06170">
    <property type="entry name" value="LuxR_C_like"/>
    <property type="match status" value="1"/>
</dbReference>
<dbReference type="PANTHER" id="PTHR44688:SF16">
    <property type="entry name" value="DNA-BINDING TRANSCRIPTIONAL ACTIVATOR DEVR_DOSR"/>
    <property type="match status" value="1"/>
</dbReference>
<evidence type="ECO:0000259" key="4">
    <source>
        <dbReference type="PROSITE" id="PS50043"/>
    </source>
</evidence>
<gene>
    <name evidence="5" type="ORF">APQ14_01330</name>
</gene>
<evidence type="ECO:0000256" key="1">
    <source>
        <dbReference type="ARBA" id="ARBA00023015"/>
    </source>
</evidence>
<dbReference type="RefSeq" id="WP_060467072.1">
    <property type="nucleotide sequence ID" value="NZ_AP025514.1"/>
</dbReference>
<dbReference type="SUPFAM" id="SSF46894">
    <property type="entry name" value="C-terminal effector domain of the bipartite response regulators"/>
    <property type="match status" value="1"/>
</dbReference>
<dbReference type="OrthoDB" id="561214at2"/>
<evidence type="ECO:0000256" key="2">
    <source>
        <dbReference type="ARBA" id="ARBA00023125"/>
    </source>
</evidence>
<feature type="domain" description="HTH luxR-type" evidence="4">
    <location>
        <begin position="148"/>
        <end position="213"/>
    </location>
</feature>
<dbReference type="SMART" id="SM00421">
    <property type="entry name" value="HTH_LUXR"/>
    <property type="match status" value="1"/>
</dbReference>
<dbReference type="InterPro" id="IPR000792">
    <property type="entry name" value="Tscrpt_reg_LuxR_C"/>
</dbReference>
<keyword evidence="2" id="KW-0238">DNA-binding</keyword>
<keyword evidence="6" id="KW-1185">Reference proteome</keyword>
<reference evidence="5 6" key="1">
    <citation type="submission" date="2015-11" db="EMBL/GenBank/DDBJ databases">
        <title>Draft WGS of Vibrio toranzoniae.</title>
        <authorList>
            <person name="Lasa A."/>
            <person name="Romalde J.L."/>
        </authorList>
    </citation>
    <scope>NUCLEOTIDE SEQUENCE [LARGE SCALE GENOMIC DNA]</scope>
    <source>
        <strain evidence="5 6">Vb 10.8</strain>
    </source>
</reference>
<dbReference type="PANTHER" id="PTHR44688">
    <property type="entry name" value="DNA-BINDING TRANSCRIPTIONAL ACTIVATOR DEVR_DOSR"/>
    <property type="match status" value="1"/>
</dbReference>
<name>A0A109DB38_9VIBR</name>
<dbReference type="GO" id="GO:0006355">
    <property type="term" value="P:regulation of DNA-templated transcription"/>
    <property type="evidence" value="ECO:0007669"/>
    <property type="project" value="InterPro"/>
</dbReference>
<proteinExistence type="predicted"/>
<evidence type="ECO:0000256" key="3">
    <source>
        <dbReference type="ARBA" id="ARBA00023163"/>
    </source>
</evidence>
<sequence>MRKSRYARTLHFLCIDPSDTHLHIKAVEKHLSIPLYKMTTDDLMLVDRKQSNRILLVDYKAVPQLLAVFPNLYVIWKNNEIILFNVPQQLPTSELLNYGVLKGLFYDSEKKIKIAKGLREVIDGDNWLPRKVTNQLLFYYRNMVNTNTTPTNVDLTIREIQVIRCLQSGSSNTQIADDLFISEFTVKSHLYQIFRKLAVKNRVQAIAWANQNLLA</sequence>
<organism evidence="5 6">
    <name type="scientific">Vibrio toranzoniae</name>
    <dbReference type="NCBI Taxonomy" id="1194427"/>
    <lineage>
        <taxon>Bacteria</taxon>
        <taxon>Pseudomonadati</taxon>
        <taxon>Pseudomonadota</taxon>
        <taxon>Gammaproteobacteria</taxon>
        <taxon>Vibrionales</taxon>
        <taxon>Vibrionaceae</taxon>
        <taxon>Vibrio</taxon>
    </lineage>
</organism>
<dbReference type="InterPro" id="IPR016032">
    <property type="entry name" value="Sig_transdc_resp-reg_C-effctor"/>
</dbReference>
<dbReference type="Pfam" id="PF21155">
    <property type="entry name" value="VpsT-like_REC"/>
    <property type="match status" value="1"/>
</dbReference>
<protein>
    <submittedName>
        <fullName evidence="5">LuxR family transcriptional regulator</fullName>
    </submittedName>
</protein>
<dbReference type="GeneID" id="300177364"/>
<dbReference type="EMBL" id="LMXU01000004">
    <property type="protein sequence ID" value="KWU02107.1"/>
    <property type="molecule type" value="Genomic_DNA"/>
</dbReference>
<dbReference type="Gene3D" id="3.40.50.2300">
    <property type="match status" value="1"/>
</dbReference>
<dbReference type="PROSITE" id="PS50043">
    <property type="entry name" value="HTH_LUXR_2"/>
    <property type="match status" value="1"/>
</dbReference>
<accession>A0A109DB38</accession>
<dbReference type="PRINTS" id="PR00038">
    <property type="entry name" value="HTHLUXR"/>
</dbReference>
<evidence type="ECO:0000313" key="6">
    <source>
        <dbReference type="Proteomes" id="UP000057389"/>
    </source>
</evidence>
<dbReference type="GO" id="GO:0003677">
    <property type="term" value="F:DNA binding"/>
    <property type="evidence" value="ECO:0007669"/>
    <property type="project" value="UniProtKB-KW"/>
</dbReference>
<evidence type="ECO:0000313" key="5">
    <source>
        <dbReference type="EMBL" id="KWU02107.1"/>
    </source>
</evidence>